<dbReference type="CDD" id="cd09264">
    <property type="entry name" value="AP_Syp1_MHD"/>
    <property type="match status" value="1"/>
</dbReference>
<dbReference type="GO" id="GO:0032153">
    <property type="term" value="C:cell division site"/>
    <property type="evidence" value="ECO:0007669"/>
    <property type="project" value="TreeGrafter"/>
</dbReference>
<dbReference type="InterPro" id="IPR049609">
    <property type="entry name" value="Syp1-like_MHD"/>
</dbReference>
<dbReference type="EMBL" id="JAPUFD010000005">
    <property type="protein sequence ID" value="MDI1487450.1"/>
    <property type="molecule type" value="Genomic_DNA"/>
</dbReference>
<keyword evidence="5" id="KW-1185">Reference proteome</keyword>
<organism evidence="4 5">
    <name type="scientific">Ramalina farinacea</name>
    <dbReference type="NCBI Taxonomy" id="258253"/>
    <lineage>
        <taxon>Eukaryota</taxon>
        <taxon>Fungi</taxon>
        <taxon>Dikarya</taxon>
        <taxon>Ascomycota</taxon>
        <taxon>Pezizomycotina</taxon>
        <taxon>Lecanoromycetes</taxon>
        <taxon>OSLEUM clade</taxon>
        <taxon>Lecanoromycetidae</taxon>
        <taxon>Lecanorales</taxon>
        <taxon>Lecanorineae</taxon>
        <taxon>Ramalinaceae</taxon>
        <taxon>Ramalina</taxon>
    </lineage>
</organism>
<dbReference type="SUPFAM" id="SSF103657">
    <property type="entry name" value="BAR/IMD domain-like"/>
    <property type="match status" value="1"/>
</dbReference>
<evidence type="ECO:0000256" key="2">
    <source>
        <dbReference type="SAM" id="MobiDB-lite"/>
    </source>
</evidence>
<feature type="compositionally biased region" description="Polar residues" evidence="2">
    <location>
        <begin position="259"/>
        <end position="289"/>
    </location>
</feature>
<dbReference type="PANTHER" id="PTHR23065">
    <property type="entry name" value="PROLINE-SERINE-THREONINE PHOSPHATASE INTERACTING PROTEIN 1"/>
    <property type="match status" value="1"/>
</dbReference>
<evidence type="ECO:0000259" key="3">
    <source>
        <dbReference type="PROSITE" id="PS51072"/>
    </source>
</evidence>
<evidence type="ECO:0000313" key="5">
    <source>
        <dbReference type="Proteomes" id="UP001161017"/>
    </source>
</evidence>
<feature type="compositionally biased region" description="Low complexity" evidence="2">
    <location>
        <begin position="221"/>
        <end position="230"/>
    </location>
</feature>
<feature type="compositionally biased region" description="Polar residues" evidence="2">
    <location>
        <begin position="336"/>
        <end position="365"/>
    </location>
</feature>
<gene>
    <name evidence="4" type="ORF">OHK93_006720</name>
</gene>
<feature type="compositionally biased region" description="Low complexity" evidence="2">
    <location>
        <begin position="196"/>
        <end position="207"/>
    </location>
</feature>
<dbReference type="AlphaFoldDB" id="A0AA43QJ61"/>
<dbReference type="Proteomes" id="UP001161017">
    <property type="component" value="Unassembled WGS sequence"/>
</dbReference>
<dbReference type="InterPro" id="IPR027267">
    <property type="entry name" value="AH/BAR_dom_sf"/>
</dbReference>
<feature type="compositionally biased region" description="Low complexity" evidence="2">
    <location>
        <begin position="771"/>
        <end position="781"/>
    </location>
</feature>
<feature type="compositionally biased region" description="Polar residues" evidence="2">
    <location>
        <begin position="184"/>
        <end position="195"/>
    </location>
</feature>
<accession>A0AA43QJ61</accession>
<comment type="caution">
    <text evidence="4">The sequence shown here is derived from an EMBL/GenBank/DDBJ whole genome shotgun (WGS) entry which is preliminary data.</text>
</comment>
<proteinExistence type="predicted"/>
<feature type="region of interest" description="Disordered" evidence="2">
    <location>
        <begin position="758"/>
        <end position="782"/>
    </location>
</feature>
<protein>
    <recommendedName>
        <fullName evidence="3">MHD domain-containing protein</fullName>
    </recommendedName>
</protein>
<dbReference type="Gene3D" id="1.20.1270.60">
    <property type="entry name" value="Arfaptin homology (AH) domain/BAR domain"/>
    <property type="match status" value="1"/>
</dbReference>
<feature type="compositionally biased region" description="Basic and acidic residues" evidence="2">
    <location>
        <begin position="231"/>
        <end position="249"/>
    </location>
</feature>
<name>A0AA43QJ61_9LECA</name>
<keyword evidence="1" id="KW-0254">Endocytosis</keyword>
<dbReference type="InterPro" id="IPR028565">
    <property type="entry name" value="MHD"/>
</dbReference>
<feature type="domain" description="MHD" evidence="3">
    <location>
        <begin position="526"/>
        <end position="799"/>
    </location>
</feature>
<dbReference type="PANTHER" id="PTHR23065:SF54">
    <property type="entry name" value="SUPPRESSOR OF YEAST PROFILIN DELETION"/>
    <property type="match status" value="1"/>
</dbReference>
<dbReference type="GO" id="GO:0005886">
    <property type="term" value="C:plasma membrane"/>
    <property type="evidence" value="ECO:0007669"/>
    <property type="project" value="TreeGrafter"/>
</dbReference>
<feature type="region of interest" description="Disordered" evidence="2">
    <location>
        <begin position="152"/>
        <end position="402"/>
    </location>
</feature>
<feature type="compositionally biased region" description="Polar residues" evidence="2">
    <location>
        <begin position="297"/>
        <end position="312"/>
    </location>
</feature>
<evidence type="ECO:0000313" key="4">
    <source>
        <dbReference type="EMBL" id="MDI1487450.1"/>
    </source>
</evidence>
<dbReference type="GO" id="GO:0006897">
    <property type="term" value="P:endocytosis"/>
    <property type="evidence" value="ECO:0007669"/>
    <property type="project" value="UniProtKB-KW"/>
</dbReference>
<dbReference type="PROSITE" id="PS51072">
    <property type="entry name" value="MHD"/>
    <property type="match status" value="1"/>
</dbReference>
<sequence length="806" mass="85292">MEALAYSHSLLAQKIEGDVERPLKEYQSRNREMQAIGGIQGNLTAIAKEVDTAQRKASKLSGGKSSANKVANATSDVEAANQMWESQAPYVFEQLQALDENRVNHLRDALTQLETHEVDQVERNRSTAEGCLNAILNINTEEEISAFVARQTANAPTASEREGSRNGPAGSTAPSVPPSELPPANSTPSRRQPQESTTASPYSTTSSRMGPPPTTAKKSFGGLRRLGTVLGRDKNSKGMDRPPSPEKRSRPGRNPLRRGTSSRQDMQQLDSPPQTSSGNPPSSFPSQAPQLGDPLASTATNRPMTRTRSSPNARREPSEGDAASMPPPMPASASSGPLTNGMQSSRDVASSPQAQTPAETTQPLTGQKDAEGYSVPPPAVDDITRAQQEAAATEEGDPSQFRLNIRDAPIREEDQAAEQNAFSTVANTLRSQAVTPRKSNTIRGRRDVRNTVFVPSGQSLENAGLGSLGSLGSLSSLPGASAPPIAASTPPVPTETYRGSDAQSVRSAHSVGSTANTAISHPNMVQPGLNASIVETVSATFSKGQVTKGVVIGEMALQHNAEGGATGSTSANVRLENFQVLEKVAPNPTFIEQKPSASGEYSANLSVASRPTVAFKYQVHLDDSNQSAHAPISLNSSWKIEPTQASVILSYGFNPSFVSPAKRSVSLKNVVVFINIEGTRAASCQSKPAGIFSKEKSLIYWKLGDLELDGYAEAPKKLLARFATEGEAKPGNVEAKWEVGGEQAGDLGSGLGISEMASKEENGSDPFADESAAAAGASTGSWKEVPVTRRIISGKYIESVLKSKYQ</sequence>
<dbReference type="Pfam" id="PF10291">
    <property type="entry name" value="muHD"/>
    <property type="match status" value="1"/>
</dbReference>
<dbReference type="InterPro" id="IPR018808">
    <property type="entry name" value="Muniscin_C"/>
</dbReference>
<dbReference type="GO" id="GO:0032185">
    <property type="term" value="P:septin cytoskeleton organization"/>
    <property type="evidence" value="ECO:0007669"/>
    <property type="project" value="TreeGrafter"/>
</dbReference>
<reference evidence="4" key="1">
    <citation type="journal article" date="2023" name="Genome Biol. Evol.">
        <title>First Whole Genome Sequence and Flow Cytometry Genome Size Data for the Lichen-Forming Fungus Ramalina farinacea (Ascomycota).</title>
        <authorList>
            <person name="Llewellyn T."/>
            <person name="Mian S."/>
            <person name="Hill R."/>
            <person name="Leitch I.J."/>
            <person name="Gaya E."/>
        </authorList>
    </citation>
    <scope>NUCLEOTIDE SEQUENCE</scope>
    <source>
        <strain evidence="4">LIQ254RAFAR</strain>
    </source>
</reference>
<dbReference type="GO" id="GO:0030139">
    <property type="term" value="C:endocytic vesicle"/>
    <property type="evidence" value="ECO:0007669"/>
    <property type="project" value="TreeGrafter"/>
</dbReference>
<evidence type="ECO:0000256" key="1">
    <source>
        <dbReference type="ARBA" id="ARBA00022583"/>
    </source>
</evidence>